<protein>
    <recommendedName>
        <fullName evidence="1">Halobacterial output domain-containing protein</fullName>
    </recommendedName>
</protein>
<evidence type="ECO:0000313" key="3">
    <source>
        <dbReference type="Proteomes" id="UP000291097"/>
    </source>
</evidence>
<evidence type="ECO:0000259" key="1">
    <source>
        <dbReference type="Pfam" id="PF18545"/>
    </source>
</evidence>
<name>A0A482Y7K6_9EURY</name>
<feature type="domain" description="Halobacterial output" evidence="1">
    <location>
        <begin position="25"/>
        <end position="66"/>
    </location>
</feature>
<proteinExistence type="predicted"/>
<dbReference type="AlphaFoldDB" id="A0A482Y7K6"/>
<evidence type="ECO:0000313" key="2">
    <source>
        <dbReference type="EMBL" id="RZV06196.1"/>
    </source>
</evidence>
<dbReference type="EMBL" id="SHMP01000009">
    <property type="protein sequence ID" value="RZV06196.1"/>
    <property type="molecule type" value="Genomic_DNA"/>
</dbReference>
<dbReference type="RefSeq" id="WP_130501872.1">
    <property type="nucleotide sequence ID" value="NZ_SHMP01000009.1"/>
</dbReference>
<sequence length="80" mass="8987">MSDRPLLLEIITALEEQGLDRDEYQLQRVIDVEALERLVDSMGPQTDTDLEIRFSIGEFRVIVTPSDVGTKSKLSRHSGG</sequence>
<dbReference type="Pfam" id="PF18545">
    <property type="entry name" value="HalOD1"/>
    <property type="match status" value="1"/>
</dbReference>
<dbReference type="OrthoDB" id="176038at2157"/>
<accession>A0A482Y7K6</accession>
<reference evidence="2 3" key="1">
    <citation type="submission" date="2019-02" db="EMBL/GenBank/DDBJ databases">
        <title>Genomic Encyclopedia of Archaeal and Bacterial Type Strains, Phase II (KMG-II): from individual species to whole genera.</title>
        <authorList>
            <person name="Goeker M."/>
        </authorList>
    </citation>
    <scope>NUCLEOTIDE SEQUENCE [LARGE SCALE GENOMIC DNA]</scope>
    <source>
        <strain evidence="2 3">DSM 18328</strain>
    </source>
</reference>
<dbReference type="Proteomes" id="UP000291097">
    <property type="component" value="Unassembled WGS sequence"/>
</dbReference>
<dbReference type="InterPro" id="IPR040624">
    <property type="entry name" value="HalOD1"/>
</dbReference>
<comment type="caution">
    <text evidence="2">The sequence shown here is derived from an EMBL/GenBank/DDBJ whole genome shotgun (WGS) entry which is preliminary data.</text>
</comment>
<organism evidence="2 3">
    <name type="scientific">Natrinema hispanicum</name>
    <dbReference type="NCBI Taxonomy" id="392421"/>
    <lineage>
        <taxon>Archaea</taxon>
        <taxon>Methanobacteriati</taxon>
        <taxon>Methanobacteriota</taxon>
        <taxon>Stenosarchaea group</taxon>
        <taxon>Halobacteria</taxon>
        <taxon>Halobacteriales</taxon>
        <taxon>Natrialbaceae</taxon>
        <taxon>Natrinema</taxon>
    </lineage>
</organism>
<gene>
    <name evidence="2" type="ORF">BDK88_4160</name>
</gene>